<reference evidence="1" key="1">
    <citation type="submission" date="2020-09" db="EMBL/GenBank/DDBJ databases">
        <title>Genome-Enabled Discovery of Anthraquinone Biosynthesis in Senna tora.</title>
        <authorList>
            <person name="Kang S.-H."/>
            <person name="Pandey R.P."/>
            <person name="Lee C.-M."/>
            <person name="Sim J.-S."/>
            <person name="Jeong J.-T."/>
            <person name="Choi B.-S."/>
            <person name="Jung M."/>
            <person name="Ginzburg D."/>
            <person name="Zhao K."/>
            <person name="Won S.Y."/>
            <person name="Oh T.-J."/>
            <person name="Yu Y."/>
            <person name="Kim N.-H."/>
            <person name="Lee O.R."/>
            <person name="Lee T.-H."/>
            <person name="Bashyal P."/>
            <person name="Kim T.-S."/>
            <person name="Lee W.-H."/>
            <person name="Kawkins C."/>
            <person name="Kim C.-K."/>
            <person name="Kim J.S."/>
            <person name="Ahn B.O."/>
            <person name="Rhee S.Y."/>
            <person name="Sohng J.K."/>
        </authorList>
    </citation>
    <scope>NUCLEOTIDE SEQUENCE</scope>
    <source>
        <tissue evidence="1">Leaf</tissue>
    </source>
</reference>
<dbReference type="EMBL" id="JAAIUW010000008">
    <property type="protein sequence ID" value="KAF7822091.1"/>
    <property type="molecule type" value="Genomic_DNA"/>
</dbReference>
<organism evidence="1 2">
    <name type="scientific">Senna tora</name>
    <dbReference type="NCBI Taxonomy" id="362788"/>
    <lineage>
        <taxon>Eukaryota</taxon>
        <taxon>Viridiplantae</taxon>
        <taxon>Streptophyta</taxon>
        <taxon>Embryophyta</taxon>
        <taxon>Tracheophyta</taxon>
        <taxon>Spermatophyta</taxon>
        <taxon>Magnoliopsida</taxon>
        <taxon>eudicotyledons</taxon>
        <taxon>Gunneridae</taxon>
        <taxon>Pentapetalae</taxon>
        <taxon>rosids</taxon>
        <taxon>fabids</taxon>
        <taxon>Fabales</taxon>
        <taxon>Fabaceae</taxon>
        <taxon>Caesalpinioideae</taxon>
        <taxon>Cassia clade</taxon>
        <taxon>Senna</taxon>
    </lineage>
</organism>
<accession>A0A834TJ77</accession>
<protein>
    <submittedName>
        <fullName evidence="1">Uncharacterized protein</fullName>
    </submittedName>
</protein>
<keyword evidence="2" id="KW-1185">Reference proteome</keyword>
<dbReference type="AlphaFoldDB" id="A0A834TJ77"/>
<gene>
    <name evidence="1" type="ORF">G2W53_027546</name>
</gene>
<comment type="caution">
    <text evidence="1">The sequence shown here is derived from an EMBL/GenBank/DDBJ whole genome shotgun (WGS) entry which is preliminary data.</text>
</comment>
<proteinExistence type="predicted"/>
<dbReference type="Proteomes" id="UP000634136">
    <property type="component" value="Unassembled WGS sequence"/>
</dbReference>
<name>A0A834TJ77_9FABA</name>
<evidence type="ECO:0000313" key="1">
    <source>
        <dbReference type="EMBL" id="KAF7822091.1"/>
    </source>
</evidence>
<sequence length="167" mass="18839">MWELMIRLELRAPLRLPSSALGSYIDDSHFCFACDSLFVQTIFQDSFATFAFSIGFSSLLSHFPRIYLQGVAQFPIDLSHVRWVYTTYVPEEDDIIEKYENGWEAFAPSQDSSLLFGFRAGSAVYPLAVDTAALVMVYSGLSHVCGGNRKFWPRLSQLLPNGNCFVN</sequence>
<evidence type="ECO:0000313" key="2">
    <source>
        <dbReference type="Proteomes" id="UP000634136"/>
    </source>
</evidence>